<evidence type="ECO:0000313" key="2">
    <source>
        <dbReference type="Proteomes" id="UP000075683"/>
    </source>
</evidence>
<dbReference type="Proteomes" id="UP000075683">
    <property type="component" value="Unassembled WGS sequence"/>
</dbReference>
<dbReference type="AlphaFoldDB" id="A0A150MC82"/>
<dbReference type="STRING" id="301148.B4135_1475"/>
<proteinExistence type="predicted"/>
<reference evidence="1 2" key="1">
    <citation type="submission" date="2016-01" db="EMBL/GenBank/DDBJ databases">
        <title>Draft Genome Sequences of Seven Thermophilic Sporeformers Isolated from Foods.</title>
        <authorList>
            <person name="Berendsen E.M."/>
            <person name="Wells-Bennik M.H."/>
            <person name="Krawcyk A.O."/>
            <person name="De Jong A."/>
            <person name="Holsappel S."/>
            <person name="Eijlander R.T."/>
            <person name="Kuipers O.P."/>
        </authorList>
    </citation>
    <scope>NUCLEOTIDE SEQUENCE [LARGE SCALE GENOMIC DNA]</scope>
    <source>
        <strain evidence="1 2">B4135</strain>
    </source>
</reference>
<evidence type="ECO:0000313" key="1">
    <source>
        <dbReference type="EMBL" id="KYD22130.1"/>
    </source>
</evidence>
<accession>A0A150MC82</accession>
<gene>
    <name evidence="1" type="ORF">B4135_1475</name>
</gene>
<organism evidence="1 2">
    <name type="scientific">Caldibacillus debilis</name>
    <dbReference type="NCBI Taxonomy" id="301148"/>
    <lineage>
        <taxon>Bacteria</taxon>
        <taxon>Bacillati</taxon>
        <taxon>Bacillota</taxon>
        <taxon>Bacilli</taxon>
        <taxon>Bacillales</taxon>
        <taxon>Bacillaceae</taxon>
        <taxon>Caldibacillus</taxon>
    </lineage>
</organism>
<dbReference type="EMBL" id="LQYT01000013">
    <property type="protein sequence ID" value="KYD22130.1"/>
    <property type="molecule type" value="Genomic_DNA"/>
</dbReference>
<sequence>MVLFALYISGTFGAKNIRSDGNHGPFSKGRPIFAGQAWPAWKISKKKRLPRVKLGTAIFFR</sequence>
<protein>
    <submittedName>
        <fullName evidence="1">Uncharacterized protein</fullName>
    </submittedName>
</protein>
<name>A0A150MC82_9BACI</name>
<comment type="caution">
    <text evidence="1">The sequence shown here is derived from an EMBL/GenBank/DDBJ whole genome shotgun (WGS) entry which is preliminary data.</text>
</comment>